<proteinExistence type="predicted"/>
<reference evidence="1 2" key="1">
    <citation type="journal article" date="2022" name="Syst. Appl. Microbiol.">
        <title>Pseudomonas alliivorans sp. nov., a plant-pathogenic bacterium isolated from onion foliage in Georgia, USA.</title>
        <authorList>
            <person name="Zhao M."/>
            <person name="Tyson C."/>
            <person name="Chen H.C."/>
            <person name="Paudel S."/>
            <person name="Gitaitis R."/>
            <person name="Kvitko B."/>
            <person name="Dutta B."/>
        </authorList>
    </citation>
    <scope>NUCLEOTIDE SEQUENCE [LARGE SCALE GENOMIC DNA]</scope>
    <source>
        <strain evidence="1 2">20GA0068</strain>
    </source>
</reference>
<gene>
    <name evidence="1" type="ORF">JTJ32_26295</name>
</gene>
<protein>
    <submittedName>
        <fullName evidence="1">Uncharacterized protein</fullName>
    </submittedName>
</protein>
<dbReference type="Proteomes" id="UP000673197">
    <property type="component" value="Unassembled WGS sequence"/>
</dbReference>
<sequence length="60" mass="6849">DVCNQIPGCVGEFVPFGHRGLLPLMDADFTDSRRLLGSNEFQMISYRAYGQLKTLHAWEF</sequence>
<accession>A0ABS4CDN4</accession>
<name>A0ABS4CDN4_9PSED</name>
<dbReference type="EMBL" id="JAFFZW010000030">
    <property type="protein sequence ID" value="MBP0948832.1"/>
    <property type="molecule type" value="Genomic_DNA"/>
</dbReference>
<keyword evidence="2" id="KW-1185">Reference proteome</keyword>
<organism evidence="1 2">
    <name type="scientific">Pseudomonas alliivorans</name>
    <dbReference type="NCBI Taxonomy" id="2810613"/>
    <lineage>
        <taxon>Bacteria</taxon>
        <taxon>Pseudomonadati</taxon>
        <taxon>Pseudomonadota</taxon>
        <taxon>Gammaproteobacteria</taxon>
        <taxon>Pseudomonadales</taxon>
        <taxon>Pseudomonadaceae</taxon>
        <taxon>Pseudomonas</taxon>
    </lineage>
</organism>
<evidence type="ECO:0000313" key="1">
    <source>
        <dbReference type="EMBL" id="MBP0948832.1"/>
    </source>
</evidence>
<comment type="caution">
    <text evidence="1">The sequence shown here is derived from an EMBL/GenBank/DDBJ whole genome shotgun (WGS) entry which is preliminary data.</text>
</comment>
<evidence type="ECO:0000313" key="2">
    <source>
        <dbReference type="Proteomes" id="UP000673197"/>
    </source>
</evidence>
<feature type="non-terminal residue" evidence="1">
    <location>
        <position position="1"/>
    </location>
</feature>
<dbReference type="RefSeq" id="WP_210043816.1">
    <property type="nucleotide sequence ID" value="NZ_JAFFZW010000030.1"/>
</dbReference>